<dbReference type="Proteomes" id="UP000036923">
    <property type="component" value="Unassembled WGS sequence"/>
</dbReference>
<dbReference type="PIRSF" id="PIRSF005052">
    <property type="entry name" value="P-loopkin"/>
    <property type="match status" value="1"/>
</dbReference>
<dbReference type="InterPro" id="IPR053930">
    <property type="entry name" value="RapZ-like_N"/>
</dbReference>
<evidence type="ECO:0000256" key="4">
    <source>
        <dbReference type="HAMAP-Rule" id="MF_00636"/>
    </source>
</evidence>
<keyword evidence="8" id="KW-1185">Reference proteome</keyword>
<dbReference type="STRING" id="398512.Bccel_3869"/>
<dbReference type="GO" id="GO:0005524">
    <property type="term" value="F:ATP binding"/>
    <property type="evidence" value="ECO:0007669"/>
    <property type="project" value="UniProtKB-UniRule"/>
</dbReference>
<keyword evidence="3 4" id="KW-0342">GTP-binding</keyword>
<accession>A0A0L6JS95</accession>
<evidence type="ECO:0000313" key="7">
    <source>
        <dbReference type="EMBL" id="KNY28595.1"/>
    </source>
</evidence>
<dbReference type="RefSeq" id="WP_036936642.1">
    <property type="nucleotide sequence ID" value="NZ_JQKC01000002.1"/>
</dbReference>
<sequence length="291" mass="33072">MRFVIVTGLSGAGKSQVVKHLEDLGFFCVDNLPPSLIPKFAEVCFQSRSKMDKIALVIDIRGGELFKDIFPGLSEIKAAGYNYEILFLEASDEVLIKRFKESRRNHPLSNEGRLNKAISEERKILQEIKNNASHIIDTSNLTTRQLKEEIARIFVEGKHFEGLIISIISFGFKYGTPIDCDLVFDVRFIPNPYYISSLKKLTGKHEDVKAYVLKSKETEVFIEKLSDMLEFLIPNYIKEGKSRLVIGIGCTGGKHRSVAIADDVYRLLVEKQHRVVIEHRDIEKDNKALAK</sequence>
<evidence type="ECO:0000256" key="2">
    <source>
        <dbReference type="ARBA" id="ARBA00022840"/>
    </source>
</evidence>
<dbReference type="NCBIfam" id="NF003828">
    <property type="entry name" value="PRK05416.1"/>
    <property type="match status" value="1"/>
</dbReference>
<dbReference type="Gene3D" id="3.40.50.300">
    <property type="entry name" value="P-loop containing nucleotide triphosphate hydrolases"/>
    <property type="match status" value="1"/>
</dbReference>
<evidence type="ECO:0000313" key="8">
    <source>
        <dbReference type="Proteomes" id="UP000036923"/>
    </source>
</evidence>
<proteinExistence type="inferred from homology"/>
<feature type="binding site" evidence="4">
    <location>
        <begin position="8"/>
        <end position="15"/>
    </location>
    <ligand>
        <name>ATP</name>
        <dbReference type="ChEBI" id="CHEBI:30616"/>
    </ligand>
</feature>
<reference evidence="8" key="1">
    <citation type="submission" date="2015-07" db="EMBL/GenBank/DDBJ databases">
        <title>Near-Complete Genome Sequence of the Cellulolytic Bacterium Bacteroides (Pseudobacteroides) cellulosolvens ATCC 35603.</title>
        <authorList>
            <person name="Dassa B."/>
            <person name="Utturkar S.M."/>
            <person name="Klingeman D.M."/>
            <person name="Hurt R.A."/>
            <person name="Keller M."/>
            <person name="Xu J."/>
            <person name="Reddy Y.H.K."/>
            <person name="Borovok I."/>
            <person name="Grinberg I.R."/>
            <person name="Lamed R."/>
            <person name="Zhivin O."/>
            <person name="Bayer E.A."/>
            <person name="Brown S.D."/>
        </authorList>
    </citation>
    <scope>NUCLEOTIDE SEQUENCE [LARGE SCALE GENOMIC DNA]</scope>
    <source>
        <strain evidence="8">DSM 2933</strain>
    </source>
</reference>
<dbReference type="InterPro" id="IPR027417">
    <property type="entry name" value="P-loop_NTPase"/>
</dbReference>
<dbReference type="Pfam" id="PF22740">
    <property type="entry name" value="PapZ_C"/>
    <property type="match status" value="1"/>
</dbReference>
<dbReference type="PATRIC" id="fig|398512.5.peg.4048"/>
<organism evidence="7 8">
    <name type="scientific">Pseudobacteroides cellulosolvens ATCC 35603 = DSM 2933</name>
    <dbReference type="NCBI Taxonomy" id="398512"/>
    <lineage>
        <taxon>Bacteria</taxon>
        <taxon>Bacillati</taxon>
        <taxon>Bacillota</taxon>
        <taxon>Clostridia</taxon>
        <taxon>Eubacteriales</taxon>
        <taxon>Oscillospiraceae</taxon>
        <taxon>Pseudobacteroides</taxon>
    </lineage>
</organism>
<dbReference type="SUPFAM" id="SSF52540">
    <property type="entry name" value="P-loop containing nucleoside triphosphate hydrolases"/>
    <property type="match status" value="1"/>
</dbReference>
<dbReference type="PANTHER" id="PTHR30448">
    <property type="entry name" value="RNASE ADAPTER PROTEIN RAPZ"/>
    <property type="match status" value="1"/>
</dbReference>
<evidence type="ECO:0000256" key="1">
    <source>
        <dbReference type="ARBA" id="ARBA00022741"/>
    </source>
</evidence>
<keyword evidence="2 4" id="KW-0067">ATP-binding</keyword>
<dbReference type="AlphaFoldDB" id="A0A0L6JS95"/>
<dbReference type="EMBL" id="LGTC01000001">
    <property type="protein sequence ID" value="KNY28595.1"/>
    <property type="molecule type" value="Genomic_DNA"/>
</dbReference>
<dbReference type="HAMAP" id="MF_00636">
    <property type="entry name" value="RapZ_like"/>
    <property type="match status" value="1"/>
</dbReference>
<dbReference type="Pfam" id="PF03668">
    <property type="entry name" value="RapZ-like_N"/>
    <property type="match status" value="1"/>
</dbReference>
<feature type="domain" description="RapZ-like N-terminal" evidence="5">
    <location>
        <begin position="1"/>
        <end position="155"/>
    </location>
</feature>
<feature type="binding site" evidence="4">
    <location>
        <begin position="59"/>
        <end position="62"/>
    </location>
    <ligand>
        <name>GTP</name>
        <dbReference type="ChEBI" id="CHEBI:37565"/>
    </ligand>
</feature>
<gene>
    <name evidence="7" type="ORF">Bccel_3869</name>
</gene>
<name>A0A0L6JS95_9FIRM</name>
<evidence type="ECO:0000259" key="5">
    <source>
        <dbReference type="Pfam" id="PF03668"/>
    </source>
</evidence>
<dbReference type="OrthoDB" id="9784461at2"/>
<keyword evidence="1 4" id="KW-0547">Nucleotide-binding</keyword>
<protein>
    <submittedName>
        <fullName evidence="7">UPF0042 nucleotide-binding protein yhbJ</fullName>
    </submittedName>
</protein>
<evidence type="ECO:0000256" key="3">
    <source>
        <dbReference type="ARBA" id="ARBA00023134"/>
    </source>
</evidence>
<evidence type="ECO:0000259" key="6">
    <source>
        <dbReference type="Pfam" id="PF22740"/>
    </source>
</evidence>
<dbReference type="InterPro" id="IPR053931">
    <property type="entry name" value="RapZ_C"/>
</dbReference>
<dbReference type="InterPro" id="IPR005337">
    <property type="entry name" value="RapZ-like"/>
</dbReference>
<dbReference type="PANTHER" id="PTHR30448:SF0">
    <property type="entry name" value="RNASE ADAPTER PROTEIN RAPZ"/>
    <property type="match status" value="1"/>
</dbReference>
<dbReference type="eggNOG" id="COG1660">
    <property type="taxonomic scope" value="Bacteria"/>
</dbReference>
<feature type="domain" description="RapZ C-terminal" evidence="6">
    <location>
        <begin position="164"/>
        <end position="283"/>
    </location>
</feature>
<comment type="caution">
    <text evidence="7">The sequence shown here is derived from an EMBL/GenBank/DDBJ whole genome shotgun (WGS) entry which is preliminary data.</text>
</comment>
<dbReference type="GO" id="GO:0005525">
    <property type="term" value="F:GTP binding"/>
    <property type="evidence" value="ECO:0007669"/>
    <property type="project" value="UniProtKB-UniRule"/>
</dbReference>